<dbReference type="Proteomes" id="UP000623687">
    <property type="component" value="Unassembled WGS sequence"/>
</dbReference>
<organism evidence="1 2">
    <name type="scientific">Pleurotus ostreatus</name>
    <name type="common">Oyster mushroom</name>
    <name type="synonym">White-rot fungus</name>
    <dbReference type="NCBI Taxonomy" id="5322"/>
    <lineage>
        <taxon>Eukaryota</taxon>
        <taxon>Fungi</taxon>
        <taxon>Dikarya</taxon>
        <taxon>Basidiomycota</taxon>
        <taxon>Agaricomycotina</taxon>
        <taxon>Agaricomycetes</taxon>
        <taxon>Agaricomycetidae</taxon>
        <taxon>Agaricales</taxon>
        <taxon>Pleurotineae</taxon>
        <taxon>Pleurotaceae</taxon>
        <taxon>Pleurotus</taxon>
    </lineage>
</organism>
<sequence>MALPGAPPEIWSDIFRLACTDGGETGRSLSLVSQACSECSRTFKLRSIALTGIRQLSRFVDMLQSIDPYDRTTENLFVSNYSMPVGSSSVEALQNIEMRDWRRLTHWTAPSDEEARWSEKLSCLFRILRLHLRNLAVHGNVPRTCNLFTIQFPNLLELSIHTPVVNLFPTPSLPLPQLRYLKMAIYPVQPLSLLRDLRGLTPKLKGLLLAVVEKHSELYHPVQEALQRDVLGLPHWELEEIHIQPSIPLKSLNNADTHLRKMSSLILSRTVPGVDESRVSIENFKPRWTVEEALEDWLGSITGPGGLYKWGERPKRKRGSRYRF</sequence>
<dbReference type="RefSeq" id="XP_036627722.1">
    <property type="nucleotide sequence ID" value="XM_036780339.1"/>
</dbReference>
<dbReference type="VEuPathDB" id="FungiDB:PC9H_010846"/>
<evidence type="ECO:0000313" key="2">
    <source>
        <dbReference type="Proteomes" id="UP000623687"/>
    </source>
</evidence>
<dbReference type="AlphaFoldDB" id="A0A8H6ZKL9"/>
<evidence type="ECO:0000313" key="1">
    <source>
        <dbReference type="EMBL" id="KAF7422690.1"/>
    </source>
</evidence>
<gene>
    <name evidence="1" type="ORF">PC9H_010846</name>
</gene>
<proteinExistence type="predicted"/>
<dbReference type="OrthoDB" id="2748701at2759"/>
<reference evidence="1" key="1">
    <citation type="submission" date="2019-07" db="EMBL/GenBank/DDBJ databases">
        <authorList>
            <person name="Palmer J.M."/>
        </authorList>
    </citation>
    <scope>NUCLEOTIDE SEQUENCE</scope>
    <source>
        <strain evidence="1">PC9</strain>
    </source>
</reference>
<keyword evidence="2" id="KW-1185">Reference proteome</keyword>
<comment type="caution">
    <text evidence="1">The sequence shown here is derived from an EMBL/GenBank/DDBJ whole genome shotgun (WGS) entry which is preliminary data.</text>
</comment>
<protein>
    <submittedName>
        <fullName evidence="1">Uncharacterized protein</fullName>
    </submittedName>
</protein>
<accession>A0A8H6ZKL9</accession>
<dbReference type="EMBL" id="JACETU010000008">
    <property type="protein sequence ID" value="KAF7422690.1"/>
    <property type="molecule type" value="Genomic_DNA"/>
</dbReference>
<dbReference type="GeneID" id="59380664"/>
<name>A0A8H6ZKL9_PLEOS</name>